<keyword evidence="4" id="KW-0812">Transmembrane</keyword>
<evidence type="ECO:0000256" key="3">
    <source>
        <dbReference type="ARBA" id="ARBA00022490"/>
    </source>
</evidence>
<evidence type="ECO:0000256" key="1">
    <source>
        <dbReference type="ARBA" id="ARBA00004496"/>
    </source>
</evidence>
<sequence length="486" mass="56301">MTSENSNDCKHTCFIYLPDVWLPFDKWLCLHPKYRTIFYQTIEQLFYGSGPMAICERHYIALMAASRHRCYFLMGLHRREFERTGGKAEWLKGLSYASEKIQNLDALNTILAHQPWSTSIDHLTMLIKCCSPTNWCLSELVQASIVLAQTHVLCSFILGNDINYSNESSFKVIEDQKKWNGSSSSGGEGGGGGGGDGIDNNDCKIELLLGYMEQLKKSQLNNDVKKPGGEAKMQMDFLKVQNDYDDIKSTNSAKREEILIAENRLKNNCVKNNSMENSIIFDNNISTLYTFNNHFGYVDFAQCAEDGFTRTHKIHEFSWEDQGYSCVDELYNEMADILDKKMTLIQNLTYSTMGAYTDVDTSKYRNAIWMYIQSLYGIRHDDYNYAEVNVMLNRKMKTFIKMTCCHPHKMTDSLRQSVMIDFRSSEKVHVLLIMMEARFQAELIYFFRALLLSLSDHYLFLSVIICKRLQKFKQRKKIFPKEFNVI</sequence>
<proteinExistence type="inferred from homology"/>
<name>A0A1I8EP16_WUCBA</name>
<dbReference type="GO" id="GO:0016239">
    <property type="term" value="P:positive regulation of macroautophagy"/>
    <property type="evidence" value="ECO:0007669"/>
    <property type="project" value="TreeGrafter"/>
</dbReference>
<dbReference type="STRING" id="6293.A0A1I8EP16"/>
<dbReference type="PANTHER" id="PTHR12474:SF0">
    <property type="entry name" value="SESTRIN HOMOLOG"/>
    <property type="match status" value="1"/>
</dbReference>
<dbReference type="GO" id="GO:0071233">
    <property type="term" value="P:cellular response to L-leucine"/>
    <property type="evidence" value="ECO:0007669"/>
    <property type="project" value="TreeGrafter"/>
</dbReference>
<dbReference type="SUPFAM" id="SSF69118">
    <property type="entry name" value="AhpD-like"/>
    <property type="match status" value="1"/>
</dbReference>
<dbReference type="GO" id="GO:1904262">
    <property type="term" value="P:negative regulation of TORC1 signaling"/>
    <property type="evidence" value="ECO:0007669"/>
    <property type="project" value="TreeGrafter"/>
</dbReference>
<evidence type="ECO:0000256" key="4">
    <source>
        <dbReference type="SAM" id="Phobius"/>
    </source>
</evidence>
<evidence type="ECO:0000313" key="5">
    <source>
        <dbReference type="WBParaSite" id="maker-PairedContig_3675-snap-gene-0.17-mRNA-1"/>
    </source>
</evidence>
<dbReference type="WBParaSite" id="maker-PairedContig_3675-snap-gene-0.17-mRNA-1">
    <property type="protein sequence ID" value="maker-PairedContig_3675-snap-gene-0.17-mRNA-1"/>
    <property type="gene ID" value="maker-PairedContig_3675-snap-gene-0.17"/>
</dbReference>
<reference evidence="5" key="1">
    <citation type="submission" date="2016-11" db="UniProtKB">
        <authorList>
            <consortium name="WormBaseParasite"/>
        </authorList>
    </citation>
    <scope>IDENTIFICATION</scope>
    <source>
        <strain evidence="5">pt0022</strain>
    </source>
</reference>
<dbReference type="InterPro" id="IPR029032">
    <property type="entry name" value="AhpD-like"/>
</dbReference>
<dbReference type="GO" id="GO:0005737">
    <property type="term" value="C:cytoplasm"/>
    <property type="evidence" value="ECO:0007669"/>
    <property type="project" value="UniProtKB-SubCell"/>
</dbReference>
<feature type="transmembrane region" description="Helical" evidence="4">
    <location>
        <begin position="443"/>
        <end position="466"/>
    </location>
</feature>
<dbReference type="PANTHER" id="PTHR12474">
    <property type="entry name" value="P53 REGULATED PA26 NUCLEAR PROTEIN SESTRIN"/>
    <property type="match status" value="1"/>
</dbReference>
<dbReference type="GO" id="GO:0016684">
    <property type="term" value="F:oxidoreductase activity, acting on peroxide as acceptor"/>
    <property type="evidence" value="ECO:0007669"/>
    <property type="project" value="TreeGrafter"/>
</dbReference>
<dbReference type="InterPro" id="IPR006730">
    <property type="entry name" value="Sestrin"/>
</dbReference>
<keyword evidence="4" id="KW-0472">Membrane</keyword>
<accession>A0A1I8EP16</accession>
<dbReference type="GO" id="GO:1990253">
    <property type="term" value="P:cellular response to leucine starvation"/>
    <property type="evidence" value="ECO:0007669"/>
    <property type="project" value="TreeGrafter"/>
</dbReference>
<evidence type="ECO:0000256" key="2">
    <source>
        <dbReference type="ARBA" id="ARBA00008350"/>
    </source>
</evidence>
<keyword evidence="3" id="KW-0963">Cytoplasm</keyword>
<dbReference type="GO" id="GO:0070728">
    <property type="term" value="F:L-leucine binding"/>
    <property type="evidence" value="ECO:0007669"/>
    <property type="project" value="TreeGrafter"/>
</dbReference>
<dbReference type="Pfam" id="PF04636">
    <property type="entry name" value="PA26"/>
    <property type="match status" value="1"/>
</dbReference>
<dbReference type="AlphaFoldDB" id="A0A1I8EP16"/>
<keyword evidence="4" id="KW-1133">Transmembrane helix</keyword>
<dbReference type="GO" id="GO:0005634">
    <property type="term" value="C:nucleus"/>
    <property type="evidence" value="ECO:0007669"/>
    <property type="project" value="InterPro"/>
</dbReference>
<comment type="similarity">
    <text evidence="2">Belongs to the sestrin family.</text>
</comment>
<protein>
    <recommendedName>
        <fullName evidence="6">Sestrin</fullName>
    </recommendedName>
</protein>
<organism evidence="5">
    <name type="scientific">Wuchereria bancrofti</name>
    <dbReference type="NCBI Taxonomy" id="6293"/>
    <lineage>
        <taxon>Eukaryota</taxon>
        <taxon>Metazoa</taxon>
        <taxon>Ecdysozoa</taxon>
        <taxon>Nematoda</taxon>
        <taxon>Chromadorea</taxon>
        <taxon>Rhabditida</taxon>
        <taxon>Spirurina</taxon>
        <taxon>Spiruromorpha</taxon>
        <taxon>Filarioidea</taxon>
        <taxon>Onchocercidae</taxon>
        <taxon>Wuchereria</taxon>
    </lineage>
</organism>
<evidence type="ECO:0008006" key="6">
    <source>
        <dbReference type="Google" id="ProtNLM"/>
    </source>
</evidence>
<comment type="subcellular location">
    <subcellularLocation>
        <location evidence="1">Cytoplasm</location>
    </subcellularLocation>
</comment>
<dbReference type="GO" id="GO:1901031">
    <property type="term" value="P:regulation of response to reactive oxygen species"/>
    <property type="evidence" value="ECO:0007669"/>
    <property type="project" value="InterPro"/>
</dbReference>